<dbReference type="PANTHER" id="PTHR31988">
    <property type="entry name" value="ESTERASE, PUTATIVE (DUF303)-RELATED"/>
    <property type="match status" value="1"/>
</dbReference>
<dbReference type="InterPro" id="IPR005181">
    <property type="entry name" value="SASA"/>
</dbReference>
<name>A0ABW9U4L8_9BACL</name>
<comment type="caution">
    <text evidence="3">The sequence shown here is derived from an EMBL/GenBank/DDBJ whole genome shotgun (WGS) entry which is preliminary data.</text>
</comment>
<keyword evidence="4" id="KW-1185">Reference proteome</keyword>
<evidence type="ECO:0000313" key="3">
    <source>
        <dbReference type="EMBL" id="MVQ34968.1"/>
    </source>
</evidence>
<feature type="domain" description="Sialate O-acetylesterase" evidence="2">
    <location>
        <begin position="49"/>
        <end position="278"/>
    </location>
</feature>
<evidence type="ECO:0000256" key="1">
    <source>
        <dbReference type="ARBA" id="ARBA00022801"/>
    </source>
</evidence>
<dbReference type="PANTHER" id="PTHR31988:SF19">
    <property type="entry name" value="9-O-ACETYL-N-ACETYLNEURAMINIC ACID DEACETYLASE-RELATED"/>
    <property type="match status" value="1"/>
</dbReference>
<dbReference type="Proteomes" id="UP000467637">
    <property type="component" value="Unassembled WGS sequence"/>
</dbReference>
<gene>
    <name evidence="3" type="ORF">GON05_09885</name>
</gene>
<keyword evidence="1" id="KW-0378">Hydrolase</keyword>
<accession>A0ABW9U4L8</accession>
<organism evidence="3 4">
    <name type="scientific">Paenibacillus anseongense</name>
    <dbReference type="NCBI Taxonomy" id="2682845"/>
    <lineage>
        <taxon>Bacteria</taxon>
        <taxon>Bacillati</taxon>
        <taxon>Bacillota</taxon>
        <taxon>Bacilli</taxon>
        <taxon>Bacillales</taxon>
        <taxon>Paenibacillaceae</taxon>
        <taxon>Paenibacillus</taxon>
    </lineage>
</organism>
<protein>
    <submittedName>
        <fullName evidence="3">Sialate O-acetylesterase</fullName>
    </submittedName>
</protein>
<dbReference type="Gene3D" id="3.40.50.1110">
    <property type="entry name" value="SGNH hydrolase"/>
    <property type="match status" value="1"/>
</dbReference>
<dbReference type="InterPro" id="IPR036514">
    <property type="entry name" value="SGNH_hydro_sf"/>
</dbReference>
<dbReference type="EMBL" id="WSEM01000008">
    <property type="protein sequence ID" value="MVQ34968.1"/>
    <property type="molecule type" value="Genomic_DNA"/>
</dbReference>
<dbReference type="SUPFAM" id="SSF52266">
    <property type="entry name" value="SGNH hydrolase"/>
    <property type="match status" value="1"/>
</dbReference>
<proteinExistence type="predicted"/>
<evidence type="ECO:0000313" key="4">
    <source>
        <dbReference type="Proteomes" id="UP000467637"/>
    </source>
</evidence>
<reference evidence="3 4" key="1">
    <citation type="submission" date="2019-12" db="EMBL/GenBank/DDBJ databases">
        <authorList>
            <person name="Huq M.A."/>
        </authorList>
    </citation>
    <scope>NUCLEOTIDE SEQUENCE [LARGE SCALE GENOMIC DNA]</scope>
    <source>
        <strain evidence="3 4">MAH-34</strain>
    </source>
</reference>
<dbReference type="RefSeq" id="WP_157318994.1">
    <property type="nucleotide sequence ID" value="NZ_WSEM01000008.1"/>
</dbReference>
<dbReference type="Pfam" id="PF03629">
    <property type="entry name" value="SASA"/>
    <property type="match status" value="1"/>
</dbReference>
<dbReference type="InterPro" id="IPR052940">
    <property type="entry name" value="Carb_Esterase_6"/>
</dbReference>
<sequence>MSNTDVSSSKPSLNLKEKWRLEKMIGDSFPQRTAEVPFHRRNFNKDLYLYLCIGQSNMAGRAPIEEEDQGIIERVYLLNNNDQWEPAQTGEYGKQGHQGFNRFSTVEVASKKNGLSLALPFSKVMAERVPHAEIGIISNAVGDTNIVKWQKDAGTGLFEEAVRRTKIAMNHGQMKGILWHQGEADRYNDCYIEQLSLFVTDLRSELGICASEMPFIAGQLLPGSKYELFNTTMIGKIPDTIANSAYVSSEGTSSIGDNTHFNSESQRILGKRYAFKMLEMMC</sequence>
<evidence type="ECO:0000259" key="2">
    <source>
        <dbReference type="Pfam" id="PF03629"/>
    </source>
</evidence>